<name>A0A644ZD22_9ZZZZ</name>
<accession>A0A644ZD22</accession>
<dbReference type="InterPro" id="IPR006157">
    <property type="entry name" value="FolB_dom"/>
</dbReference>
<dbReference type="GO" id="GO:0046656">
    <property type="term" value="P:folic acid biosynthetic process"/>
    <property type="evidence" value="ECO:0007669"/>
    <property type="project" value="UniProtKB-KW"/>
</dbReference>
<reference evidence="9" key="1">
    <citation type="submission" date="2019-08" db="EMBL/GenBank/DDBJ databases">
        <authorList>
            <person name="Kucharzyk K."/>
            <person name="Murdoch R.W."/>
            <person name="Higgins S."/>
            <person name="Loffler F."/>
        </authorList>
    </citation>
    <scope>NUCLEOTIDE SEQUENCE</scope>
</reference>
<evidence type="ECO:0000256" key="2">
    <source>
        <dbReference type="ARBA" id="ARBA00005013"/>
    </source>
</evidence>
<evidence type="ECO:0000256" key="7">
    <source>
        <dbReference type="ARBA" id="ARBA00032903"/>
    </source>
</evidence>
<dbReference type="EMBL" id="VSSQ01008401">
    <property type="protein sequence ID" value="MPM38766.1"/>
    <property type="molecule type" value="Genomic_DNA"/>
</dbReference>
<comment type="similarity">
    <text evidence="3">Belongs to the DHNA family.</text>
</comment>
<dbReference type="PANTHER" id="PTHR42844">
    <property type="entry name" value="DIHYDRONEOPTERIN ALDOLASE 1-RELATED"/>
    <property type="match status" value="1"/>
</dbReference>
<dbReference type="NCBIfam" id="TIGR00525">
    <property type="entry name" value="folB"/>
    <property type="match status" value="1"/>
</dbReference>
<dbReference type="InterPro" id="IPR006156">
    <property type="entry name" value="Dihydroneopterin_aldolase"/>
</dbReference>
<dbReference type="Gene3D" id="3.30.1130.10">
    <property type="match status" value="1"/>
</dbReference>
<dbReference type="NCBIfam" id="TIGR00526">
    <property type="entry name" value="folB_dom"/>
    <property type="match status" value="1"/>
</dbReference>
<proteinExistence type="inferred from homology"/>
<dbReference type="Pfam" id="PF02152">
    <property type="entry name" value="FolB"/>
    <property type="match status" value="1"/>
</dbReference>
<dbReference type="CDD" id="cd00534">
    <property type="entry name" value="DHNA_DHNTPE"/>
    <property type="match status" value="1"/>
</dbReference>
<evidence type="ECO:0000259" key="8">
    <source>
        <dbReference type="SMART" id="SM00905"/>
    </source>
</evidence>
<dbReference type="AlphaFoldDB" id="A0A644ZD22"/>
<dbReference type="InterPro" id="IPR043133">
    <property type="entry name" value="GTP-CH-I_C/QueF"/>
</dbReference>
<keyword evidence="6 9" id="KW-0456">Lyase</keyword>
<organism evidence="9">
    <name type="scientific">bioreactor metagenome</name>
    <dbReference type="NCBI Taxonomy" id="1076179"/>
    <lineage>
        <taxon>unclassified sequences</taxon>
        <taxon>metagenomes</taxon>
        <taxon>ecological metagenomes</taxon>
    </lineage>
</organism>
<dbReference type="GO" id="GO:0005737">
    <property type="term" value="C:cytoplasm"/>
    <property type="evidence" value="ECO:0007669"/>
    <property type="project" value="TreeGrafter"/>
</dbReference>
<sequence length="116" mass="12878">MDQIFVNDLLIRGVIGISEKEREQPQDILVNVVISADISKAGETDYVDDSVNYRTVAKKILAHVEKVQRYTVEALATDIARLVLAEPQVVSVRVKVEKPGAVRFSKSVGVEIERSN</sequence>
<evidence type="ECO:0000313" key="9">
    <source>
        <dbReference type="EMBL" id="MPM38766.1"/>
    </source>
</evidence>
<protein>
    <recommendedName>
        <fullName evidence="4">dihydroneopterin aldolase</fullName>
        <ecNumber evidence="4">4.1.2.25</ecNumber>
    </recommendedName>
    <alternativeName>
        <fullName evidence="7">7,8-dihydroneopterin aldolase</fullName>
    </alternativeName>
</protein>
<evidence type="ECO:0000256" key="5">
    <source>
        <dbReference type="ARBA" id="ARBA00022909"/>
    </source>
</evidence>
<comment type="catalytic activity">
    <reaction evidence="1">
        <text>7,8-dihydroneopterin = 6-hydroxymethyl-7,8-dihydropterin + glycolaldehyde</text>
        <dbReference type="Rhea" id="RHEA:10540"/>
        <dbReference type="ChEBI" id="CHEBI:17001"/>
        <dbReference type="ChEBI" id="CHEBI:17071"/>
        <dbReference type="ChEBI" id="CHEBI:44841"/>
        <dbReference type="EC" id="4.1.2.25"/>
    </reaction>
</comment>
<dbReference type="GO" id="GO:0004150">
    <property type="term" value="F:dihydroneopterin aldolase activity"/>
    <property type="evidence" value="ECO:0007669"/>
    <property type="project" value="UniProtKB-EC"/>
</dbReference>
<dbReference type="SMART" id="SM00905">
    <property type="entry name" value="FolB"/>
    <property type="match status" value="1"/>
</dbReference>
<gene>
    <name evidence="9" type="primary">folB_13</name>
    <name evidence="9" type="ORF">SDC9_85396</name>
</gene>
<feature type="domain" description="Dihydroneopterin aldolase/epimerase" evidence="8">
    <location>
        <begin position="4"/>
        <end position="114"/>
    </location>
</feature>
<dbReference type="PANTHER" id="PTHR42844:SF1">
    <property type="entry name" value="DIHYDRONEOPTERIN ALDOLASE 1-RELATED"/>
    <property type="match status" value="1"/>
</dbReference>
<comment type="pathway">
    <text evidence="2">Cofactor biosynthesis; tetrahydrofolate biosynthesis; 2-amino-4-hydroxy-6-hydroxymethyl-7,8-dihydropteridine diphosphate from 7,8-dihydroneopterin triphosphate: step 3/4.</text>
</comment>
<dbReference type="EC" id="4.1.2.25" evidence="4"/>
<evidence type="ECO:0000256" key="6">
    <source>
        <dbReference type="ARBA" id="ARBA00023239"/>
    </source>
</evidence>
<evidence type="ECO:0000256" key="3">
    <source>
        <dbReference type="ARBA" id="ARBA00005708"/>
    </source>
</evidence>
<comment type="caution">
    <text evidence="9">The sequence shown here is derived from an EMBL/GenBank/DDBJ whole genome shotgun (WGS) entry which is preliminary data.</text>
</comment>
<dbReference type="SUPFAM" id="SSF55620">
    <property type="entry name" value="Tetrahydrobiopterin biosynthesis enzymes-like"/>
    <property type="match status" value="1"/>
</dbReference>
<evidence type="ECO:0000256" key="1">
    <source>
        <dbReference type="ARBA" id="ARBA00001353"/>
    </source>
</evidence>
<keyword evidence="5" id="KW-0289">Folate biosynthesis</keyword>
<evidence type="ECO:0000256" key="4">
    <source>
        <dbReference type="ARBA" id="ARBA00013043"/>
    </source>
</evidence>